<dbReference type="PANTHER" id="PTHR35605">
    <property type="entry name" value="ECP2 EFFECTOR PROTEIN DOMAIN-CONTAINING PROTEIN-RELATED"/>
    <property type="match status" value="1"/>
</dbReference>
<reference evidence="2 3" key="1">
    <citation type="journal article" date="2016" name="Genome Biol. Evol.">
        <title>Divergent and convergent evolution of fungal pathogenicity.</title>
        <authorList>
            <person name="Shang Y."/>
            <person name="Xiao G."/>
            <person name="Zheng P."/>
            <person name="Cen K."/>
            <person name="Zhan S."/>
            <person name="Wang C."/>
        </authorList>
    </citation>
    <scope>NUCLEOTIDE SEQUENCE [LARGE SCALE GENOMIC DNA]</scope>
    <source>
        <strain evidence="2 3">RCEF 2490</strain>
    </source>
</reference>
<organism evidence="2 3">
    <name type="scientific">Moelleriella libera RCEF 2490</name>
    <dbReference type="NCBI Taxonomy" id="1081109"/>
    <lineage>
        <taxon>Eukaryota</taxon>
        <taxon>Fungi</taxon>
        <taxon>Dikarya</taxon>
        <taxon>Ascomycota</taxon>
        <taxon>Pezizomycotina</taxon>
        <taxon>Sordariomycetes</taxon>
        <taxon>Hypocreomycetidae</taxon>
        <taxon>Hypocreales</taxon>
        <taxon>Clavicipitaceae</taxon>
        <taxon>Moelleriella</taxon>
    </lineage>
</organism>
<evidence type="ECO:0008006" key="4">
    <source>
        <dbReference type="Google" id="ProtNLM"/>
    </source>
</evidence>
<evidence type="ECO:0000313" key="2">
    <source>
        <dbReference type="EMBL" id="KZZ93862.1"/>
    </source>
</evidence>
<evidence type="ECO:0000256" key="1">
    <source>
        <dbReference type="SAM" id="SignalP"/>
    </source>
</evidence>
<dbReference type="PANTHER" id="PTHR35605:SF1">
    <property type="entry name" value="ECP2 EFFECTOR PROTEIN DOMAIN-CONTAINING PROTEIN-RELATED"/>
    <property type="match status" value="1"/>
</dbReference>
<keyword evidence="1" id="KW-0732">Signal</keyword>
<proteinExistence type="predicted"/>
<feature type="signal peptide" evidence="1">
    <location>
        <begin position="1"/>
        <end position="17"/>
    </location>
</feature>
<protein>
    <recommendedName>
        <fullName evidence="4">Secreted protein</fullName>
    </recommendedName>
</protein>
<dbReference type="AlphaFoldDB" id="A0A168AFC6"/>
<keyword evidence="3" id="KW-1185">Reference proteome</keyword>
<accession>A0A168AFC6</accession>
<feature type="chain" id="PRO_5007895282" description="Secreted protein" evidence="1">
    <location>
        <begin position="18"/>
        <end position="165"/>
    </location>
</feature>
<dbReference type="EMBL" id="AZGY01000012">
    <property type="protein sequence ID" value="KZZ93862.1"/>
    <property type="molecule type" value="Genomic_DNA"/>
</dbReference>
<dbReference type="STRING" id="1081109.A0A168AFC6"/>
<dbReference type="OrthoDB" id="3552888at2759"/>
<evidence type="ECO:0000313" key="3">
    <source>
        <dbReference type="Proteomes" id="UP000078544"/>
    </source>
</evidence>
<name>A0A168AFC6_9HYPO</name>
<gene>
    <name evidence="2" type="ORF">AAL_05578</name>
</gene>
<sequence>MKFFLVLLVSLVAAVAADAPPSTLIHNEAPSGIVKREDAKSPLHPAWQELVPSKIDCQFGTPTNKEQVGWGINYLRKDMGDAECGAGPGVRGKGYCSRVSCDKGAAIRLCNENDDPMKVACSIVGDIATTIVNYCSNALDILERQTHGQYATKLGWNVIIQHENC</sequence>
<comment type="caution">
    <text evidence="2">The sequence shown here is derived from an EMBL/GenBank/DDBJ whole genome shotgun (WGS) entry which is preliminary data.</text>
</comment>
<dbReference type="Proteomes" id="UP000078544">
    <property type="component" value="Unassembled WGS sequence"/>
</dbReference>